<keyword evidence="2" id="KW-0732">Signal</keyword>
<dbReference type="Proteomes" id="UP001279734">
    <property type="component" value="Unassembled WGS sequence"/>
</dbReference>
<proteinExistence type="predicted"/>
<sequence>MTAAFAVLLLCPVLQFLDAVSLKGFAGQSTLDVLHCRVLMPTGLIRLLLILMWVVTDAGVHVALELLLDSVPGEDGQIYGLLDFAALDAFGLLEFCAAVWLFTMLI</sequence>
<evidence type="ECO:0000313" key="4">
    <source>
        <dbReference type="Proteomes" id="UP001279734"/>
    </source>
</evidence>
<accession>A0AAD3Y5H3</accession>
<feature type="transmembrane region" description="Helical" evidence="1">
    <location>
        <begin position="43"/>
        <end position="68"/>
    </location>
</feature>
<name>A0AAD3Y5H3_NEPGR</name>
<reference evidence="3" key="1">
    <citation type="submission" date="2023-05" db="EMBL/GenBank/DDBJ databases">
        <title>Nepenthes gracilis genome sequencing.</title>
        <authorList>
            <person name="Fukushima K."/>
        </authorList>
    </citation>
    <scope>NUCLEOTIDE SEQUENCE</scope>
    <source>
        <strain evidence="3">SING2019-196</strain>
    </source>
</reference>
<keyword evidence="1" id="KW-0472">Membrane</keyword>
<feature type="chain" id="PRO_5042073860" evidence="2">
    <location>
        <begin position="20"/>
        <end position="106"/>
    </location>
</feature>
<dbReference type="EMBL" id="BSYO01000034">
    <property type="protein sequence ID" value="GMH28230.1"/>
    <property type="molecule type" value="Genomic_DNA"/>
</dbReference>
<protein>
    <submittedName>
        <fullName evidence="3">Uncharacterized protein</fullName>
    </submittedName>
</protein>
<feature type="transmembrane region" description="Helical" evidence="1">
    <location>
        <begin position="80"/>
        <end position="102"/>
    </location>
</feature>
<keyword evidence="1" id="KW-0812">Transmembrane</keyword>
<evidence type="ECO:0000256" key="1">
    <source>
        <dbReference type="SAM" id="Phobius"/>
    </source>
</evidence>
<keyword evidence="1" id="KW-1133">Transmembrane helix</keyword>
<organism evidence="3 4">
    <name type="scientific">Nepenthes gracilis</name>
    <name type="common">Slender pitcher plant</name>
    <dbReference type="NCBI Taxonomy" id="150966"/>
    <lineage>
        <taxon>Eukaryota</taxon>
        <taxon>Viridiplantae</taxon>
        <taxon>Streptophyta</taxon>
        <taxon>Embryophyta</taxon>
        <taxon>Tracheophyta</taxon>
        <taxon>Spermatophyta</taxon>
        <taxon>Magnoliopsida</taxon>
        <taxon>eudicotyledons</taxon>
        <taxon>Gunneridae</taxon>
        <taxon>Pentapetalae</taxon>
        <taxon>Caryophyllales</taxon>
        <taxon>Nepenthaceae</taxon>
        <taxon>Nepenthes</taxon>
    </lineage>
</organism>
<gene>
    <name evidence="3" type="ORF">Nepgr_030073</name>
</gene>
<keyword evidence="4" id="KW-1185">Reference proteome</keyword>
<comment type="caution">
    <text evidence="3">The sequence shown here is derived from an EMBL/GenBank/DDBJ whole genome shotgun (WGS) entry which is preliminary data.</text>
</comment>
<evidence type="ECO:0000313" key="3">
    <source>
        <dbReference type="EMBL" id="GMH28230.1"/>
    </source>
</evidence>
<dbReference type="AlphaFoldDB" id="A0AAD3Y5H3"/>
<evidence type="ECO:0000256" key="2">
    <source>
        <dbReference type="SAM" id="SignalP"/>
    </source>
</evidence>
<feature type="signal peptide" evidence="2">
    <location>
        <begin position="1"/>
        <end position="19"/>
    </location>
</feature>